<gene>
    <name evidence="8" type="ORF">BBC0122_007380</name>
</gene>
<proteinExistence type="inferred from homology"/>
<keyword evidence="9" id="KW-1185">Reference proteome</keyword>
<dbReference type="InterPro" id="IPR011330">
    <property type="entry name" value="Glyco_hydro/deAcase_b/a-brl"/>
</dbReference>
<dbReference type="RefSeq" id="WP_077991470.1">
    <property type="nucleotide sequence ID" value="NZ_CP015625.1"/>
</dbReference>
<evidence type="ECO:0000313" key="8">
    <source>
        <dbReference type="EMBL" id="AQT46867.1"/>
    </source>
</evidence>
<dbReference type="InterPro" id="IPR050248">
    <property type="entry name" value="Polysacc_deacetylase_ArnD"/>
</dbReference>
<keyword evidence="6" id="KW-0732">Signal</keyword>
<dbReference type="AlphaFoldDB" id="A0A1U9MFY0"/>
<dbReference type="PROSITE" id="PS51677">
    <property type="entry name" value="NODB"/>
    <property type="match status" value="1"/>
</dbReference>
<name>A0A1U9MFY0_9HYPH</name>
<sequence>MLRYIRRWVFAGIIALNVPAVSVAGTVEPTLHIEKGAASSPQVALTLDLCMGDIDLRIFDILVSRQIKATLFVTARWLRRNKPAVDVIKAHPDLFEVANHGKNHVPAIDNQPDIYGLKTAGSLEAVCEEVRGGEEGLANAGFPQSKWYRDAAARYSDDAIKLVHAMGYEIGGFSLNADMGASLPAKTVARRISSAKNGDVIIAHMNQPKRASGQGVADGILELEKKGFSFVKLSDAVKPVERQTSVSDCNALQGIKAVDKKTVLQEKNPLQKTNRLDGASTLSGKIDGQ</sequence>
<feature type="domain" description="NodB homology" evidence="7">
    <location>
        <begin position="41"/>
        <end position="231"/>
    </location>
</feature>
<protein>
    <recommendedName>
        <fullName evidence="3">Chitooligosaccharide deacetylase</fullName>
    </recommendedName>
    <alternativeName>
        <fullName evidence="4">Nodulation protein B</fullName>
    </alternativeName>
</protein>
<evidence type="ECO:0000256" key="2">
    <source>
        <dbReference type="ARBA" id="ARBA00010973"/>
    </source>
</evidence>
<dbReference type="Gene3D" id="3.20.20.370">
    <property type="entry name" value="Glycoside hydrolase/deacetylase"/>
    <property type="match status" value="1"/>
</dbReference>
<dbReference type="PANTHER" id="PTHR10587">
    <property type="entry name" value="GLYCOSYL TRANSFERASE-RELATED"/>
    <property type="match status" value="1"/>
</dbReference>
<dbReference type="SUPFAM" id="SSF88713">
    <property type="entry name" value="Glycoside hydrolase/deacetylase"/>
    <property type="match status" value="1"/>
</dbReference>
<dbReference type="InterPro" id="IPR002509">
    <property type="entry name" value="NODB_dom"/>
</dbReference>
<evidence type="ECO:0000256" key="6">
    <source>
        <dbReference type="SAM" id="SignalP"/>
    </source>
</evidence>
<dbReference type="Proteomes" id="UP000189632">
    <property type="component" value="Chromosome"/>
</dbReference>
<evidence type="ECO:0000256" key="5">
    <source>
        <dbReference type="SAM" id="MobiDB-lite"/>
    </source>
</evidence>
<feature type="region of interest" description="Disordered" evidence="5">
    <location>
        <begin position="269"/>
        <end position="289"/>
    </location>
</feature>
<reference evidence="8 9" key="1">
    <citation type="submission" date="2016-11" db="EMBL/GenBank/DDBJ databases">
        <title>Comparative genomics of Bartonella apis.</title>
        <authorList>
            <person name="Engel P."/>
        </authorList>
    </citation>
    <scope>NUCLEOTIDE SEQUENCE [LARGE SCALE GENOMIC DNA]</scope>
    <source>
        <strain evidence="8 9">BBC0122</strain>
    </source>
</reference>
<evidence type="ECO:0000256" key="4">
    <source>
        <dbReference type="ARBA" id="ARBA00032976"/>
    </source>
</evidence>
<dbReference type="Pfam" id="PF01522">
    <property type="entry name" value="Polysacc_deac_1"/>
    <property type="match status" value="1"/>
</dbReference>
<dbReference type="KEGG" id="bapi:BBC0122_007380"/>
<evidence type="ECO:0000313" key="9">
    <source>
        <dbReference type="Proteomes" id="UP000189632"/>
    </source>
</evidence>
<accession>A0A1U9MFY0</accession>
<dbReference type="EMBL" id="CP015625">
    <property type="protein sequence ID" value="AQT46867.1"/>
    <property type="molecule type" value="Genomic_DNA"/>
</dbReference>
<dbReference type="PANTHER" id="PTHR10587:SF134">
    <property type="entry name" value="SECRETED PROTEIN"/>
    <property type="match status" value="1"/>
</dbReference>
<feature type="chain" id="PRO_5012007519" description="Chitooligosaccharide deacetylase" evidence="6">
    <location>
        <begin position="25"/>
        <end position="289"/>
    </location>
</feature>
<evidence type="ECO:0000259" key="7">
    <source>
        <dbReference type="PROSITE" id="PS51677"/>
    </source>
</evidence>
<comment type="similarity">
    <text evidence="2">Belongs to the polysaccharide deacetylase family.</text>
</comment>
<evidence type="ECO:0000256" key="1">
    <source>
        <dbReference type="ARBA" id="ARBA00003236"/>
    </source>
</evidence>
<feature type="signal peptide" evidence="6">
    <location>
        <begin position="1"/>
        <end position="24"/>
    </location>
</feature>
<dbReference type="OrthoDB" id="9814083at2"/>
<dbReference type="GO" id="GO:0016810">
    <property type="term" value="F:hydrolase activity, acting on carbon-nitrogen (but not peptide) bonds"/>
    <property type="evidence" value="ECO:0007669"/>
    <property type="project" value="InterPro"/>
</dbReference>
<organism evidence="8 9">
    <name type="scientific">Bartonella choladocola</name>
    <dbReference type="NCBI Taxonomy" id="2750995"/>
    <lineage>
        <taxon>Bacteria</taxon>
        <taxon>Pseudomonadati</taxon>
        <taxon>Pseudomonadota</taxon>
        <taxon>Alphaproteobacteria</taxon>
        <taxon>Hyphomicrobiales</taxon>
        <taxon>Bartonellaceae</taxon>
        <taxon>Bartonella</taxon>
    </lineage>
</organism>
<comment type="function">
    <text evidence="1">Is involved in generating a small heat-stable compound (Nod), an acylated oligomer of N-acetylglucosamine, that stimulates mitosis in various plant protoplasts.</text>
</comment>
<dbReference type="GO" id="GO:0005975">
    <property type="term" value="P:carbohydrate metabolic process"/>
    <property type="evidence" value="ECO:0007669"/>
    <property type="project" value="InterPro"/>
</dbReference>
<dbReference type="STRING" id="1686310.BBC0244_007430"/>
<evidence type="ECO:0000256" key="3">
    <source>
        <dbReference type="ARBA" id="ARBA00020071"/>
    </source>
</evidence>